<dbReference type="RefSeq" id="WP_379515277.1">
    <property type="nucleotide sequence ID" value="NZ_JBHSPA010000023.1"/>
</dbReference>
<keyword evidence="2" id="KW-1185">Reference proteome</keyword>
<comment type="caution">
    <text evidence="1">The sequence shown here is derived from an EMBL/GenBank/DDBJ whole genome shotgun (WGS) entry which is preliminary data.</text>
</comment>
<evidence type="ECO:0000313" key="1">
    <source>
        <dbReference type="EMBL" id="MFC5825761.1"/>
    </source>
</evidence>
<evidence type="ECO:0008006" key="3">
    <source>
        <dbReference type="Google" id="ProtNLM"/>
    </source>
</evidence>
<gene>
    <name evidence="1" type="ORF">ACFPZ3_18020</name>
</gene>
<evidence type="ECO:0000313" key="2">
    <source>
        <dbReference type="Proteomes" id="UP001596058"/>
    </source>
</evidence>
<sequence>MVGGTVATTEVPVVTARWLSGYDRHGRDDGVPVVTVRWLSGYDRHGRDDGGAGRHGQVAARLRPAVRRRAVVVGQGVQDGAASRSARASKTELRAGQSAKVTVTLDAGRRTTSMLSAYTGAVTLVTDSPHQAEPVPVTMKVRPPRSWARVTGTVSGPGGPLAGASVRVEYGPGGPLAGMSVRVEYGRGGQTVVTGADGRYEAWLERGPVKITAR</sequence>
<reference evidence="2" key="1">
    <citation type="journal article" date="2019" name="Int. J. Syst. Evol. Microbiol.">
        <title>The Global Catalogue of Microorganisms (GCM) 10K type strain sequencing project: providing services to taxonomists for standard genome sequencing and annotation.</title>
        <authorList>
            <consortium name="The Broad Institute Genomics Platform"/>
            <consortium name="The Broad Institute Genome Sequencing Center for Infectious Disease"/>
            <person name="Wu L."/>
            <person name="Ma J."/>
        </authorList>
    </citation>
    <scope>NUCLEOTIDE SEQUENCE [LARGE SCALE GENOMIC DNA]</scope>
    <source>
        <strain evidence="2">CCUG 53903</strain>
    </source>
</reference>
<organism evidence="1 2">
    <name type="scientific">Nonomuraea insulae</name>
    <dbReference type="NCBI Taxonomy" id="1616787"/>
    <lineage>
        <taxon>Bacteria</taxon>
        <taxon>Bacillati</taxon>
        <taxon>Actinomycetota</taxon>
        <taxon>Actinomycetes</taxon>
        <taxon>Streptosporangiales</taxon>
        <taxon>Streptosporangiaceae</taxon>
        <taxon>Nonomuraea</taxon>
    </lineage>
</organism>
<dbReference type="EMBL" id="JBHSPA010000023">
    <property type="protein sequence ID" value="MFC5825761.1"/>
    <property type="molecule type" value="Genomic_DNA"/>
</dbReference>
<accession>A0ABW1CMP0</accession>
<dbReference type="Proteomes" id="UP001596058">
    <property type="component" value="Unassembled WGS sequence"/>
</dbReference>
<protein>
    <recommendedName>
        <fullName evidence="3">Carboxypeptidase regulatory-like domain-containing protein</fullName>
    </recommendedName>
</protein>
<name>A0ABW1CMP0_9ACTN</name>
<proteinExistence type="predicted"/>